<accession>A0A2H0N7C6</accession>
<dbReference type="GO" id="GO:0008233">
    <property type="term" value="F:peptidase activity"/>
    <property type="evidence" value="ECO:0007669"/>
    <property type="project" value="UniProtKB-KW"/>
</dbReference>
<name>A0A2H0N7C6_9BACT</name>
<keyword evidence="1 4" id="KW-0645">Protease</keyword>
<sequence length="422" mass="46853">MSQKIIEIMAPAGSFESLQAALFAGANSVYFGIEQLNMRAHAANNFQISDLPEIVRLCEEKNCKTYLTLNTILYNHDIVLMKKIIDEVKKVGVTAIIASDIAAISYANEVGVEVHISTQANVSNIEAVKFFAKFADVIVLARELPLTHIKSICETIEKEHICGPKGNLVEIEIFAHGALCVAISGKCYMSLATQNSSANRGACLQNCRRSYRVIDEETGEELVLDNKYVMSPKDLCTIGFIDKILDAGVTVLKLEGRGRPADYVHTVTKTYRDAANAYLEGTYTPEKIESWTHDLETVFNRGFWHGGYYMGKQLGEWSGLYGSKASEEKIYLGKGLHYYEKPQIGEFTLESGELSLEDEVYIIGPTTGVLRQKVTALRVDEGDVTVAKKGQIFTMPVEKKVRSSDKLFVIKKRNTEYAKGNA</sequence>
<evidence type="ECO:0000313" key="5">
    <source>
        <dbReference type="Proteomes" id="UP000229600"/>
    </source>
</evidence>
<dbReference type="PANTHER" id="PTHR30217">
    <property type="entry name" value="PEPTIDASE U32 FAMILY"/>
    <property type="match status" value="1"/>
</dbReference>
<reference evidence="4 5" key="1">
    <citation type="submission" date="2017-09" db="EMBL/GenBank/DDBJ databases">
        <title>Depth-based differentiation of microbial function through sediment-hosted aquifers and enrichment of novel symbionts in the deep terrestrial subsurface.</title>
        <authorList>
            <person name="Probst A.J."/>
            <person name="Ladd B."/>
            <person name="Jarett J.K."/>
            <person name="Geller-Mcgrath D.E."/>
            <person name="Sieber C.M."/>
            <person name="Emerson J.B."/>
            <person name="Anantharaman K."/>
            <person name="Thomas B.C."/>
            <person name="Malmstrom R."/>
            <person name="Stieglmeier M."/>
            <person name="Klingl A."/>
            <person name="Woyke T."/>
            <person name="Ryan C.M."/>
            <person name="Banfield J.F."/>
        </authorList>
    </citation>
    <scope>NUCLEOTIDE SEQUENCE [LARGE SCALE GENOMIC DNA]</scope>
    <source>
        <strain evidence="4">CG11_big_fil_rev_8_21_14_0_20_39_34</strain>
    </source>
</reference>
<dbReference type="PROSITE" id="PS01276">
    <property type="entry name" value="PEPTIDASE_U32"/>
    <property type="match status" value="1"/>
</dbReference>
<evidence type="ECO:0000256" key="1">
    <source>
        <dbReference type="ARBA" id="ARBA00022670"/>
    </source>
</evidence>
<dbReference type="AlphaFoldDB" id="A0A2H0N7C6"/>
<organism evidence="4 5">
    <name type="scientific">Candidatus Magasanikbacteria bacterium CG11_big_fil_rev_8_21_14_0_20_39_34</name>
    <dbReference type="NCBI Taxonomy" id="1974653"/>
    <lineage>
        <taxon>Bacteria</taxon>
        <taxon>Candidatus Magasanikiibacteriota</taxon>
    </lineage>
</organism>
<dbReference type="Proteomes" id="UP000229600">
    <property type="component" value="Unassembled WGS sequence"/>
</dbReference>
<comment type="similarity">
    <text evidence="3">Belongs to the peptidase U32 family.</text>
</comment>
<evidence type="ECO:0000256" key="3">
    <source>
        <dbReference type="ARBA" id="ARBA00038374"/>
    </source>
</evidence>
<protein>
    <submittedName>
        <fullName evidence="4">Collagenase-like protease</fullName>
    </submittedName>
</protein>
<dbReference type="EMBL" id="PCWN01000007">
    <property type="protein sequence ID" value="PIR04015.1"/>
    <property type="molecule type" value="Genomic_DNA"/>
</dbReference>
<proteinExistence type="inferred from homology"/>
<comment type="caution">
    <text evidence="4">The sequence shown here is derived from an EMBL/GenBank/DDBJ whole genome shotgun (WGS) entry which is preliminary data.</text>
</comment>
<dbReference type="InterPro" id="IPR001539">
    <property type="entry name" value="Peptidase_U32"/>
</dbReference>
<evidence type="ECO:0000256" key="2">
    <source>
        <dbReference type="ARBA" id="ARBA00022801"/>
    </source>
</evidence>
<dbReference type="PANTHER" id="PTHR30217:SF6">
    <property type="entry name" value="TRNA HYDROXYLATION PROTEIN P"/>
    <property type="match status" value="1"/>
</dbReference>
<dbReference type="Pfam" id="PF01136">
    <property type="entry name" value="Peptidase_U32"/>
    <property type="match status" value="1"/>
</dbReference>
<evidence type="ECO:0000313" key="4">
    <source>
        <dbReference type="EMBL" id="PIR04015.1"/>
    </source>
</evidence>
<dbReference type="GO" id="GO:0006508">
    <property type="term" value="P:proteolysis"/>
    <property type="evidence" value="ECO:0007669"/>
    <property type="project" value="UniProtKB-KW"/>
</dbReference>
<dbReference type="InterPro" id="IPR051454">
    <property type="entry name" value="RNA/ubiquinone_mod_enzymes"/>
</dbReference>
<keyword evidence="2" id="KW-0378">Hydrolase</keyword>
<gene>
    <name evidence="4" type="ORF">COV59_02415</name>
</gene>